<accession>A0A9X3HM45</accession>
<dbReference type="EMBL" id="JAOZEV010000015">
    <property type="protein sequence ID" value="MCV9933907.1"/>
    <property type="molecule type" value="Genomic_DNA"/>
</dbReference>
<evidence type="ECO:0000313" key="3">
    <source>
        <dbReference type="Proteomes" id="UP001151133"/>
    </source>
</evidence>
<dbReference type="RefSeq" id="WP_264288107.1">
    <property type="nucleotide sequence ID" value="NZ_JAOZEV010000015.1"/>
</dbReference>
<reference evidence="2" key="1">
    <citation type="submission" date="2022-10" db="EMBL/GenBank/DDBJ databases">
        <title>Two novel species of Flavobacterium.</title>
        <authorList>
            <person name="Liu Q."/>
            <person name="Xin Y.-H."/>
        </authorList>
    </citation>
    <scope>NUCLEOTIDE SEQUENCE</scope>
    <source>
        <strain evidence="2">LS1R47</strain>
    </source>
</reference>
<dbReference type="AlphaFoldDB" id="A0A9X3HM45"/>
<evidence type="ECO:0000256" key="1">
    <source>
        <dbReference type="SAM" id="Phobius"/>
    </source>
</evidence>
<evidence type="ECO:0000313" key="2">
    <source>
        <dbReference type="EMBL" id="MCV9933907.1"/>
    </source>
</evidence>
<proteinExistence type="predicted"/>
<gene>
    <name evidence="2" type="ORF">OIU80_16615</name>
</gene>
<dbReference type="Proteomes" id="UP001151133">
    <property type="component" value="Unassembled WGS sequence"/>
</dbReference>
<keyword evidence="1" id="KW-1133">Transmembrane helix</keyword>
<comment type="caution">
    <text evidence="2">The sequence shown here is derived from an EMBL/GenBank/DDBJ whole genome shotgun (WGS) entry which is preliminary data.</text>
</comment>
<keyword evidence="1" id="KW-0812">Transmembrane</keyword>
<keyword evidence="1" id="KW-0472">Membrane</keyword>
<organism evidence="2 3">
    <name type="scientific">Flavobacterium frigoritolerans</name>
    <dbReference type="NCBI Taxonomy" id="2987686"/>
    <lineage>
        <taxon>Bacteria</taxon>
        <taxon>Pseudomonadati</taxon>
        <taxon>Bacteroidota</taxon>
        <taxon>Flavobacteriia</taxon>
        <taxon>Flavobacteriales</taxon>
        <taxon>Flavobacteriaceae</taxon>
        <taxon>Flavobacterium</taxon>
    </lineage>
</organism>
<protein>
    <submittedName>
        <fullName evidence="2">Uncharacterized protein</fullName>
    </submittedName>
</protein>
<feature type="transmembrane region" description="Helical" evidence="1">
    <location>
        <begin position="21"/>
        <end position="42"/>
    </location>
</feature>
<keyword evidence="3" id="KW-1185">Reference proteome</keyword>
<name>A0A9X3HM45_9FLAO</name>
<sequence>MNSINGEYKKREELDNNIDELVVIILNLVKKCFSFIILVFFISCGNQTTTNEILNVGKELTTNDLSKTDSTENIVFIGKGLKGKINELKKQNSKFKLEVKNGDLNYPFGDSKAKNVLILNNGTQKINVRLKYNSNKNKFDILGYTSE</sequence>